<dbReference type="InterPro" id="IPR012917">
    <property type="entry name" value="DUF3294"/>
</dbReference>
<organism evidence="1 2">
    <name type="scientific">Pichia kluyveri</name>
    <name type="common">Yeast</name>
    <dbReference type="NCBI Taxonomy" id="36015"/>
    <lineage>
        <taxon>Eukaryota</taxon>
        <taxon>Fungi</taxon>
        <taxon>Dikarya</taxon>
        <taxon>Ascomycota</taxon>
        <taxon>Saccharomycotina</taxon>
        <taxon>Pichiomycetes</taxon>
        <taxon>Pichiales</taxon>
        <taxon>Pichiaceae</taxon>
        <taxon>Pichia</taxon>
    </lineage>
</organism>
<sequence>MSTQEQLDDIKGQLAKQAKLLAKTAQQVLSLQVSSTRKDLNQIPDPIPNSDNTDYATNEDLVQLVGELQGQLNLLEQKSSSRTANAHLSNDTDEIIILPNLDGDLPDKEIFPKTIADFAAISDDTIIFLCSFYQLLPPTLEERAAMQAFIEGKVKSPNVEFKPSADEYPPETIDTLYKELSIFLGLSHIKRDS</sequence>
<gene>
    <name evidence="1" type="ORF">DAPK24_024860</name>
</gene>
<dbReference type="AlphaFoldDB" id="A0AAV5R5P1"/>
<dbReference type="Proteomes" id="UP001378960">
    <property type="component" value="Unassembled WGS sequence"/>
</dbReference>
<evidence type="ECO:0000313" key="2">
    <source>
        <dbReference type="Proteomes" id="UP001378960"/>
    </source>
</evidence>
<evidence type="ECO:0000313" key="1">
    <source>
        <dbReference type="EMBL" id="GMM45911.1"/>
    </source>
</evidence>
<dbReference type="EMBL" id="BTGB01000003">
    <property type="protein sequence ID" value="GMM45911.1"/>
    <property type="molecule type" value="Genomic_DNA"/>
</dbReference>
<proteinExistence type="predicted"/>
<reference evidence="1 2" key="1">
    <citation type="journal article" date="2023" name="Elife">
        <title>Identification of key yeast species and microbe-microbe interactions impacting larval growth of Drosophila in the wild.</title>
        <authorList>
            <person name="Mure A."/>
            <person name="Sugiura Y."/>
            <person name="Maeda R."/>
            <person name="Honda K."/>
            <person name="Sakurai N."/>
            <person name="Takahashi Y."/>
            <person name="Watada M."/>
            <person name="Katoh T."/>
            <person name="Gotoh A."/>
            <person name="Gotoh Y."/>
            <person name="Taniguchi I."/>
            <person name="Nakamura K."/>
            <person name="Hayashi T."/>
            <person name="Katayama T."/>
            <person name="Uemura T."/>
            <person name="Hattori Y."/>
        </authorList>
    </citation>
    <scope>NUCLEOTIDE SEQUENCE [LARGE SCALE GENOMIC DNA]</scope>
    <source>
        <strain evidence="1 2">PK-24</strain>
    </source>
</reference>
<comment type="caution">
    <text evidence="1">The sequence shown here is derived from an EMBL/GenBank/DDBJ whole genome shotgun (WGS) entry which is preliminary data.</text>
</comment>
<keyword evidence="2" id="KW-1185">Reference proteome</keyword>
<accession>A0AAV5R5P1</accession>
<dbReference type="Pfam" id="PF07957">
    <property type="entry name" value="DUF3294"/>
    <property type="match status" value="1"/>
</dbReference>
<name>A0AAV5R5P1_PICKL</name>
<protein>
    <submittedName>
        <fullName evidence="1">Mrp8 protein</fullName>
    </submittedName>
</protein>